<name>A0A0G1GNC3_9BACT</name>
<dbReference type="PANTHER" id="PTHR42823">
    <property type="entry name" value="ATP SYNTHASE SUBUNIT A, CHLOROPLASTIC"/>
    <property type="match status" value="1"/>
</dbReference>
<reference evidence="13 14" key="1">
    <citation type="journal article" date="2015" name="Nature">
        <title>rRNA introns, odd ribosomes, and small enigmatic genomes across a large radiation of phyla.</title>
        <authorList>
            <person name="Brown C.T."/>
            <person name="Hug L.A."/>
            <person name="Thomas B.C."/>
            <person name="Sharon I."/>
            <person name="Castelle C.J."/>
            <person name="Singh A."/>
            <person name="Wilkins M.J."/>
            <person name="Williams K.H."/>
            <person name="Banfield J.F."/>
        </authorList>
    </citation>
    <scope>NUCLEOTIDE SEQUENCE [LARGE SCALE GENOMIC DNA]</scope>
</reference>
<keyword evidence="10 11" id="KW-0066">ATP synthesis</keyword>
<sequence>MLHISLAAEKVASIGSFPVTNSLLSAWIVMAILICISLIINKSITIIPSSIQSIAEMVISGLYDFFESVMGHHVKKAFPVLASLFLFIILANWLGLLPGVGTIGFYETTVPLEKKFIPLLRGATADLNTTIALAVVAFFAIQYFGFATLGVEYSKRFLNFSNPIMFFVGLLEIVSDLSKVVSFAFRLFGNIFAGEVLLAVMAFLMPFIAPMPFLLLELFVGFIQALVFSTLTAVFINVAVAHEE</sequence>
<feature type="transmembrane region" description="Helical" evidence="11">
    <location>
        <begin position="127"/>
        <end position="145"/>
    </location>
</feature>
<feature type="transmembrane region" description="Helical" evidence="11">
    <location>
        <begin position="187"/>
        <end position="208"/>
    </location>
</feature>
<dbReference type="NCBIfam" id="TIGR01131">
    <property type="entry name" value="ATP_synt_6_or_A"/>
    <property type="match status" value="1"/>
</dbReference>
<dbReference type="PATRIC" id="fig|1618447.3.peg.855"/>
<dbReference type="AlphaFoldDB" id="A0A0G1GNC3"/>
<dbReference type="GO" id="GO:0045259">
    <property type="term" value="C:proton-transporting ATP synthase complex"/>
    <property type="evidence" value="ECO:0007669"/>
    <property type="project" value="UniProtKB-KW"/>
</dbReference>
<gene>
    <name evidence="11" type="primary">atpB</name>
    <name evidence="13" type="ORF">UW22_C0037G0004</name>
</gene>
<comment type="similarity">
    <text evidence="2 11 12">Belongs to the ATPase A chain family.</text>
</comment>
<keyword evidence="6 11" id="KW-0375">Hydrogen ion transport</keyword>
<dbReference type="InterPro" id="IPR035908">
    <property type="entry name" value="F0_ATP_A_sf"/>
</dbReference>
<dbReference type="HAMAP" id="MF_01393">
    <property type="entry name" value="ATP_synth_a_bact"/>
    <property type="match status" value="1"/>
</dbReference>
<evidence type="ECO:0000256" key="7">
    <source>
        <dbReference type="ARBA" id="ARBA00022989"/>
    </source>
</evidence>
<dbReference type="Proteomes" id="UP000034617">
    <property type="component" value="Unassembled WGS sequence"/>
</dbReference>
<dbReference type="GO" id="GO:0005886">
    <property type="term" value="C:plasma membrane"/>
    <property type="evidence" value="ECO:0007669"/>
    <property type="project" value="UniProtKB-SubCell"/>
</dbReference>
<evidence type="ECO:0000256" key="9">
    <source>
        <dbReference type="ARBA" id="ARBA00023136"/>
    </source>
</evidence>
<evidence type="ECO:0000256" key="11">
    <source>
        <dbReference type="HAMAP-Rule" id="MF_01393"/>
    </source>
</evidence>
<feature type="transmembrane region" description="Helical" evidence="11">
    <location>
        <begin position="78"/>
        <end position="106"/>
    </location>
</feature>
<dbReference type="InterPro" id="IPR000568">
    <property type="entry name" value="ATP_synth_F0_asu"/>
</dbReference>
<accession>A0A0G1GNC3</accession>
<evidence type="ECO:0000256" key="5">
    <source>
        <dbReference type="ARBA" id="ARBA00022692"/>
    </source>
</evidence>
<comment type="subcellular location">
    <subcellularLocation>
        <location evidence="11 12">Cell membrane</location>
        <topology evidence="11 12">Multi-pass membrane protein</topology>
    </subcellularLocation>
    <subcellularLocation>
        <location evidence="1">Membrane</location>
        <topology evidence="1">Multi-pass membrane protein</topology>
    </subcellularLocation>
</comment>
<dbReference type="GO" id="GO:0042777">
    <property type="term" value="P:proton motive force-driven plasma membrane ATP synthesis"/>
    <property type="evidence" value="ECO:0007669"/>
    <property type="project" value="TreeGrafter"/>
</dbReference>
<evidence type="ECO:0000256" key="12">
    <source>
        <dbReference type="RuleBase" id="RU000483"/>
    </source>
</evidence>
<keyword evidence="11" id="KW-1003">Cell membrane</keyword>
<organism evidence="13 14">
    <name type="scientific">Candidatus Gottesmanbacteria bacterium GW2011_GWB1_44_11c</name>
    <dbReference type="NCBI Taxonomy" id="1618447"/>
    <lineage>
        <taxon>Bacteria</taxon>
        <taxon>Candidatus Gottesmaniibacteriota</taxon>
    </lineage>
</organism>
<evidence type="ECO:0000256" key="10">
    <source>
        <dbReference type="ARBA" id="ARBA00023310"/>
    </source>
</evidence>
<dbReference type="PROSITE" id="PS00449">
    <property type="entry name" value="ATPASE_A"/>
    <property type="match status" value="1"/>
</dbReference>
<dbReference type="EMBL" id="LCHM01000037">
    <property type="protein sequence ID" value="KKT36506.1"/>
    <property type="molecule type" value="Genomic_DNA"/>
</dbReference>
<dbReference type="CDD" id="cd00310">
    <property type="entry name" value="ATP-synt_Fo_a_6"/>
    <property type="match status" value="1"/>
</dbReference>
<protein>
    <recommendedName>
        <fullName evidence="11 12">ATP synthase subunit a</fullName>
    </recommendedName>
    <alternativeName>
        <fullName evidence="11">ATP synthase F0 sector subunit a</fullName>
    </alternativeName>
    <alternativeName>
        <fullName evidence="11">F-ATPase subunit 6</fullName>
    </alternativeName>
</protein>
<dbReference type="Pfam" id="PF00119">
    <property type="entry name" value="ATP-synt_A"/>
    <property type="match status" value="1"/>
</dbReference>
<comment type="caution">
    <text evidence="13">The sequence shown here is derived from an EMBL/GenBank/DDBJ whole genome shotgun (WGS) entry which is preliminary data.</text>
</comment>
<keyword evidence="4 11" id="KW-0138">CF(0)</keyword>
<dbReference type="SUPFAM" id="SSF81336">
    <property type="entry name" value="F1F0 ATP synthase subunit A"/>
    <property type="match status" value="1"/>
</dbReference>
<feature type="transmembrane region" description="Helical" evidence="11">
    <location>
        <begin position="23"/>
        <end position="40"/>
    </location>
</feature>
<keyword evidence="5 11" id="KW-0812">Transmembrane</keyword>
<evidence type="ECO:0000256" key="2">
    <source>
        <dbReference type="ARBA" id="ARBA00006810"/>
    </source>
</evidence>
<comment type="function">
    <text evidence="11 12">Key component of the proton channel; it plays a direct role in the translocation of protons across the membrane.</text>
</comment>
<dbReference type="PANTHER" id="PTHR42823:SF3">
    <property type="entry name" value="ATP SYNTHASE SUBUNIT A, CHLOROPLASTIC"/>
    <property type="match status" value="1"/>
</dbReference>
<evidence type="ECO:0000313" key="14">
    <source>
        <dbReference type="Proteomes" id="UP000034617"/>
    </source>
</evidence>
<evidence type="ECO:0000256" key="8">
    <source>
        <dbReference type="ARBA" id="ARBA00023065"/>
    </source>
</evidence>
<dbReference type="PRINTS" id="PR00123">
    <property type="entry name" value="ATPASEA"/>
</dbReference>
<proteinExistence type="inferred from homology"/>
<evidence type="ECO:0000313" key="13">
    <source>
        <dbReference type="EMBL" id="KKT36506.1"/>
    </source>
</evidence>
<evidence type="ECO:0000256" key="6">
    <source>
        <dbReference type="ARBA" id="ARBA00022781"/>
    </source>
</evidence>
<dbReference type="InterPro" id="IPR023011">
    <property type="entry name" value="ATP_synth_F0_asu_AS"/>
</dbReference>
<evidence type="ECO:0000256" key="3">
    <source>
        <dbReference type="ARBA" id="ARBA00022448"/>
    </source>
</evidence>
<dbReference type="InterPro" id="IPR045082">
    <property type="entry name" value="ATP_syn_F0_a_bact/chloroplast"/>
</dbReference>
<evidence type="ECO:0000256" key="4">
    <source>
        <dbReference type="ARBA" id="ARBA00022547"/>
    </source>
</evidence>
<keyword evidence="8 11" id="KW-0406">Ion transport</keyword>
<dbReference type="Gene3D" id="1.20.120.220">
    <property type="entry name" value="ATP synthase, F0 complex, subunit A"/>
    <property type="match status" value="1"/>
</dbReference>
<evidence type="ECO:0000256" key="1">
    <source>
        <dbReference type="ARBA" id="ARBA00004141"/>
    </source>
</evidence>
<feature type="transmembrane region" description="Helical" evidence="11">
    <location>
        <begin position="214"/>
        <end position="240"/>
    </location>
</feature>
<keyword evidence="9 11" id="KW-0472">Membrane</keyword>
<keyword evidence="7 11" id="KW-1133">Transmembrane helix</keyword>
<keyword evidence="3 11" id="KW-0813">Transport</keyword>
<dbReference type="GO" id="GO:0046933">
    <property type="term" value="F:proton-transporting ATP synthase activity, rotational mechanism"/>
    <property type="evidence" value="ECO:0007669"/>
    <property type="project" value="UniProtKB-UniRule"/>
</dbReference>